<proteinExistence type="predicted"/>
<dbReference type="SUPFAM" id="SSF55729">
    <property type="entry name" value="Acyl-CoA N-acyltransferases (Nat)"/>
    <property type="match status" value="2"/>
</dbReference>
<gene>
    <name evidence="2" type="ORF">BTM25_35230</name>
</gene>
<accession>A0A2P4UIK3</accession>
<evidence type="ECO:0000313" key="2">
    <source>
        <dbReference type="EMBL" id="POM24885.1"/>
    </source>
</evidence>
<dbReference type="PROSITE" id="PS51186">
    <property type="entry name" value="GNAT"/>
    <property type="match status" value="2"/>
</dbReference>
<comment type="caution">
    <text evidence="2">The sequence shown here is derived from an EMBL/GenBank/DDBJ whole genome shotgun (WGS) entry which is preliminary data.</text>
</comment>
<dbReference type="CDD" id="cd04301">
    <property type="entry name" value="NAT_SF"/>
    <property type="match status" value="1"/>
</dbReference>
<name>A0A2P4UIK3_9ACTN</name>
<keyword evidence="3" id="KW-1185">Reference proteome</keyword>
<dbReference type="Proteomes" id="UP000242367">
    <property type="component" value="Unassembled WGS sequence"/>
</dbReference>
<dbReference type="InterPro" id="IPR016181">
    <property type="entry name" value="Acyl_CoA_acyltransferase"/>
</dbReference>
<evidence type="ECO:0000259" key="1">
    <source>
        <dbReference type="PROSITE" id="PS51186"/>
    </source>
</evidence>
<dbReference type="GO" id="GO:0016747">
    <property type="term" value="F:acyltransferase activity, transferring groups other than amino-acyl groups"/>
    <property type="evidence" value="ECO:0007669"/>
    <property type="project" value="InterPro"/>
</dbReference>
<reference evidence="2 3" key="1">
    <citation type="journal article" date="2017" name="Chemistry">
        <title>Isolation, Biosynthesis and Chemical Modifications of Rubterolones A-F: Rare Tropolone Alkaloids from Actinomadura sp. 5-2.</title>
        <authorList>
            <person name="Guo H."/>
            <person name="Benndorf R."/>
            <person name="Leichnitz D."/>
            <person name="Klassen J.L."/>
            <person name="Vollmers J."/>
            <person name="Gorls H."/>
            <person name="Steinacker M."/>
            <person name="Weigel C."/>
            <person name="Dahse H.M."/>
            <person name="Kaster A.K."/>
            <person name="de Beer Z.W."/>
            <person name="Poulsen M."/>
            <person name="Beemelmanns C."/>
        </authorList>
    </citation>
    <scope>NUCLEOTIDE SEQUENCE [LARGE SCALE GENOMIC DNA]</scope>
    <source>
        <strain evidence="2 3">5-2</strain>
    </source>
</reference>
<sequence>MTRLETVDPSDDRQYAEFYAAYAAAYQGTLVPLWTAREKRVHLQPDPYEPYTALFARDDDGRPVGGGSLTLPQRDNLEFAYAEMWTVPDRRREGHATAVLDALEDIARRAGRSTVFVEATSPLDDDRAAPVAFLEARGYTFDMRDAVRELPLPAELPAPSADPAYRLESWHGRVPDDRLEQYAALRRLIVSEAPQGDAGLEDQFWDAGRVRSEQARRQRQGRDFWITVAVAPDGTLAGHTDLVLPEGSVEAFQWDTLVLREHRGHGLGLAMKLANMRAAAAELAGRRAIVTYNAAANAHMIAVNEAMGYRQVAWVGEYIKKI</sequence>
<feature type="domain" description="N-acetyltransferase" evidence="1">
    <location>
        <begin position="183"/>
        <end position="322"/>
    </location>
</feature>
<keyword evidence="2" id="KW-0808">Transferase</keyword>
<evidence type="ECO:0000313" key="3">
    <source>
        <dbReference type="Proteomes" id="UP000242367"/>
    </source>
</evidence>
<dbReference type="AlphaFoldDB" id="A0A2P4UIK3"/>
<protein>
    <submittedName>
        <fullName evidence="2">Acetyltransferase (GNAT) family protein</fullName>
    </submittedName>
</protein>
<dbReference type="Gene3D" id="3.40.630.30">
    <property type="match status" value="1"/>
</dbReference>
<dbReference type="Pfam" id="PF00583">
    <property type="entry name" value="Acetyltransf_1"/>
    <property type="match status" value="1"/>
</dbReference>
<dbReference type="EMBL" id="MTBP01000002">
    <property type="protein sequence ID" value="POM24885.1"/>
    <property type="molecule type" value="Genomic_DNA"/>
</dbReference>
<organism evidence="2 3">
    <name type="scientific">Actinomadura rubteroloni</name>
    <dbReference type="NCBI Taxonomy" id="1926885"/>
    <lineage>
        <taxon>Bacteria</taxon>
        <taxon>Bacillati</taxon>
        <taxon>Actinomycetota</taxon>
        <taxon>Actinomycetes</taxon>
        <taxon>Streptosporangiales</taxon>
        <taxon>Thermomonosporaceae</taxon>
        <taxon>Actinomadura</taxon>
    </lineage>
</organism>
<dbReference type="InterPro" id="IPR000182">
    <property type="entry name" value="GNAT_dom"/>
</dbReference>
<feature type="domain" description="N-acetyltransferase" evidence="1">
    <location>
        <begin position="2"/>
        <end position="159"/>
    </location>
</feature>
<dbReference type="RefSeq" id="WP_103563959.1">
    <property type="nucleotide sequence ID" value="NZ_MTBP01000002.1"/>
</dbReference>